<dbReference type="AlphaFoldDB" id="A0A1L7NMS6"/>
<dbReference type="RefSeq" id="WP_045632742.1">
    <property type="nucleotide sequence ID" value="NZ_AP015030.1"/>
</dbReference>
<keyword evidence="1" id="KW-0614">Plasmid</keyword>
<organism evidence="1 2">
    <name type="scientific">Pseudomonas putida</name>
    <name type="common">Arthrobacter siderocapsulatus</name>
    <dbReference type="NCBI Taxonomy" id="303"/>
    <lineage>
        <taxon>Bacteria</taxon>
        <taxon>Pseudomonadati</taxon>
        <taxon>Pseudomonadota</taxon>
        <taxon>Gammaproteobacteria</taxon>
        <taxon>Pseudomonadales</taxon>
        <taxon>Pseudomonadaceae</taxon>
        <taxon>Pseudomonas</taxon>
    </lineage>
</organism>
<dbReference type="EMBL" id="AP015030">
    <property type="protein sequence ID" value="BAW26771.1"/>
    <property type="molecule type" value="Genomic_DNA"/>
</dbReference>
<proteinExistence type="predicted"/>
<gene>
    <name evidence="1" type="ORF">KF715C_pA2660</name>
</gene>
<evidence type="ECO:0000313" key="1">
    <source>
        <dbReference type="EMBL" id="BAW26771.1"/>
    </source>
</evidence>
<dbReference type="Proteomes" id="UP000218731">
    <property type="component" value="Plasmid pKF715A"/>
</dbReference>
<sequence>MQVTHTRKSFLYTSWDSSDKTTLTVAITADGVSLHHIDRGYLNSQSTMLNLSADEAADVAARIERVLRGEAPQNRLDEPGAKLVVTQATDGDPYREGVSLALDDGGAWDQQFDFQMEKGSASSLAAILRAAQA</sequence>
<protein>
    <submittedName>
        <fullName evidence="1">Uncharacterized protein</fullName>
    </submittedName>
</protein>
<geneLocation type="plasmid" evidence="2">
    <name>pkf715a dna</name>
</geneLocation>
<accession>A0A1L7NMS6</accession>
<reference evidence="1 2" key="1">
    <citation type="submission" date="2015-11" db="EMBL/GenBank/DDBJ databases">
        <title>Complete genome sequencing of a biphenyl-degrading bacterium, Pseudomonas putida KF715 (=NBRC110667).</title>
        <authorList>
            <person name="Suenaga H."/>
            <person name="Fujihara N."/>
            <person name="Watanabe T."/>
            <person name="Hirose J."/>
            <person name="Kimura N."/>
            <person name="Yamazoe A."/>
            <person name="Hosoyama A."/>
            <person name="Shimodaira J."/>
            <person name="Furukawa K."/>
        </authorList>
    </citation>
    <scope>NUCLEOTIDE SEQUENCE [LARGE SCALE GENOMIC DNA]</scope>
    <source>
        <strain evidence="1 2">KF715</strain>
        <plasmid evidence="2">Plasmid pkf715a dna</plasmid>
    </source>
</reference>
<name>A0A1L7NMS6_PSEPU</name>
<evidence type="ECO:0000313" key="2">
    <source>
        <dbReference type="Proteomes" id="UP000218731"/>
    </source>
</evidence>